<comment type="caution">
    <text evidence="8">The sequence shown here is derived from an EMBL/GenBank/DDBJ whole genome shotgun (WGS) entry which is preliminary data.</text>
</comment>
<gene>
    <name evidence="8" type="ORF">Plec18167_002394</name>
</gene>
<evidence type="ECO:0000313" key="9">
    <source>
        <dbReference type="Proteomes" id="UP001583193"/>
    </source>
</evidence>
<feature type="transmembrane region" description="Helical" evidence="6">
    <location>
        <begin position="190"/>
        <end position="207"/>
    </location>
</feature>
<reference evidence="8 9" key="1">
    <citation type="journal article" date="2024" name="IMA Fungus">
        <title>IMA Genome - F19 : A genome assembly and annotation guide to empower mycologists, including annotated draft genome sequences of Ceratocystis pirilliformis, Diaporthe australafricana, Fusarium ophioides, Paecilomyces lecythidis, and Sporothrix stenoceras.</title>
        <authorList>
            <person name="Aylward J."/>
            <person name="Wilson A.M."/>
            <person name="Visagie C.M."/>
            <person name="Spraker J."/>
            <person name="Barnes I."/>
            <person name="Buitendag C."/>
            <person name="Ceriani C."/>
            <person name="Del Mar Angel L."/>
            <person name="du Plessis D."/>
            <person name="Fuchs T."/>
            <person name="Gasser K."/>
            <person name="Kramer D."/>
            <person name="Li W."/>
            <person name="Munsamy K."/>
            <person name="Piso A."/>
            <person name="Price J.L."/>
            <person name="Sonnekus B."/>
            <person name="Thomas C."/>
            <person name="van der Nest A."/>
            <person name="van Dijk A."/>
            <person name="van Heerden A."/>
            <person name="van Vuuren N."/>
            <person name="Yilmaz N."/>
            <person name="Duong T.A."/>
            <person name="van der Merwe N.A."/>
            <person name="Wingfield M.J."/>
            <person name="Wingfield B.D."/>
        </authorList>
    </citation>
    <scope>NUCLEOTIDE SEQUENCE [LARGE SCALE GENOMIC DNA]</scope>
    <source>
        <strain evidence="8 9">CMW 18167</strain>
    </source>
</reference>
<accession>A0ABR3YAH9</accession>
<dbReference type="InterPro" id="IPR026841">
    <property type="entry name" value="Aur1/Ipt1"/>
</dbReference>
<keyword evidence="3 6" id="KW-1133">Transmembrane helix</keyword>
<evidence type="ECO:0000256" key="1">
    <source>
        <dbReference type="ARBA" id="ARBA00004141"/>
    </source>
</evidence>
<feature type="transmembrane region" description="Helical" evidence="6">
    <location>
        <begin position="266"/>
        <end position="288"/>
    </location>
</feature>
<evidence type="ECO:0000256" key="5">
    <source>
        <dbReference type="SAM" id="MobiDB-lite"/>
    </source>
</evidence>
<keyword evidence="4 6" id="KW-0472">Membrane</keyword>
<evidence type="ECO:0000313" key="8">
    <source>
        <dbReference type="EMBL" id="KAL1884802.1"/>
    </source>
</evidence>
<name>A0ABR3YAH9_9EURO</name>
<dbReference type="Proteomes" id="UP001583193">
    <property type="component" value="Unassembled WGS sequence"/>
</dbReference>
<dbReference type="InterPro" id="IPR052185">
    <property type="entry name" value="IPC_Synthase-Related"/>
</dbReference>
<keyword evidence="9" id="KW-1185">Reference proteome</keyword>
<evidence type="ECO:0000259" key="7">
    <source>
        <dbReference type="Pfam" id="PF14378"/>
    </source>
</evidence>
<protein>
    <recommendedName>
        <fullName evidence="7">Inositolphosphotransferase Aur1/Ipt1 domain-containing protein</fullName>
    </recommendedName>
</protein>
<organism evidence="8 9">
    <name type="scientific">Paecilomyces lecythidis</name>
    <dbReference type="NCBI Taxonomy" id="3004212"/>
    <lineage>
        <taxon>Eukaryota</taxon>
        <taxon>Fungi</taxon>
        <taxon>Dikarya</taxon>
        <taxon>Ascomycota</taxon>
        <taxon>Pezizomycotina</taxon>
        <taxon>Eurotiomycetes</taxon>
        <taxon>Eurotiomycetidae</taxon>
        <taxon>Eurotiales</taxon>
        <taxon>Thermoascaceae</taxon>
        <taxon>Paecilomyces</taxon>
    </lineage>
</organism>
<feature type="transmembrane region" description="Helical" evidence="6">
    <location>
        <begin position="78"/>
        <end position="98"/>
    </location>
</feature>
<comment type="subcellular location">
    <subcellularLocation>
        <location evidence="1">Membrane</location>
        <topology evidence="1">Multi-pass membrane protein</topology>
    </subcellularLocation>
</comment>
<proteinExistence type="predicted"/>
<dbReference type="CDD" id="cd03386">
    <property type="entry name" value="PAP2_Aur1_like"/>
    <property type="match status" value="1"/>
</dbReference>
<dbReference type="Pfam" id="PF14378">
    <property type="entry name" value="PAP2_3"/>
    <property type="match status" value="1"/>
</dbReference>
<evidence type="ECO:0000256" key="3">
    <source>
        <dbReference type="ARBA" id="ARBA00022989"/>
    </source>
</evidence>
<dbReference type="EMBL" id="JAVDPF010000004">
    <property type="protein sequence ID" value="KAL1884802.1"/>
    <property type="molecule type" value="Genomic_DNA"/>
</dbReference>
<evidence type="ECO:0000256" key="6">
    <source>
        <dbReference type="SAM" id="Phobius"/>
    </source>
</evidence>
<evidence type="ECO:0000256" key="2">
    <source>
        <dbReference type="ARBA" id="ARBA00022692"/>
    </source>
</evidence>
<feature type="region of interest" description="Disordered" evidence="5">
    <location>
        <begin position="29"/>
        <end position="51"/>
    </location>
</feature>
<evidence type="ECO:0000256" key="4">
    <source>
        <dbReference type="ARBA" id="ARBA00023136"/>
    </source>
</evidence>
<dbReference type="PANTHER" id="PTHR31310">
    <property type="match status" value="1"/>
</dbReference>
<dbReference type="PANTHER" id="PTHR31310:SF16">
    <property type="entry name" value="INOSITOLPHOSPHOTRANSFERASE AUR1_IPT1 DOMAIN-CONTAINING PROTEIN"/>
    <property type="match status" value="1"/>
</dbReference>
<feature type="transmembrane region" description="Helical" evidence="6">
    <location>
        <begin position="237"/>
        <end position="259"/>
    </location>
</feature>
<feature type="transmembrane region" description="Helical" evidence="6">
    <location>
        <begin position="151"/>
        <end position="178"/>
    </location>
</feature>
<sequence length="349" mass="40149">MSFKDVIEPGVIVSAFALGTIINRRKASTPVESSEDTDEAAVTTNSEGDRDNEDVVYKYGTVTESTVPKRRKAIHSRLLNYFPFLMEIWYWLLTYWIYQGLRAVSARAIAGNKAVFHQAYIHATQILWLEHVLHIDVELSVQRFVLEKAPWLMPILATIYYSHIVLGVVFLVYCYTFLPRWRYQNIRRTLAMENVIAFVIITAWRCMPPRLLPEEYGFIDVLHTDNDGGSTWTQNKFQLTIAAMPSLHFGNSLFVAFCLHRFSPHLILRLIAPLWPTSMLLTVVATANHFLLDAFVGTCVLAAAWKWNRVILVLLPIENLIFRVLRLDKPEDPQDDNIETLQPLLGERE</sequence>
<keyword evidence="2 6" id="KW-0812">Transmembrane</keyword>
<feature type="domain" description="Inositolphosphotransferase Aur1/Ipt1" evidence="7">
    <location>
        <begin position="125"/>
        <end position="305"/>
    </location>
</feature>